<sequence length="58" mass="6494">MKQSDLNFEKSYFSLQILWPLGCNLGVGKETHGTSSILLQTAYGGLGHRPGRKNAYFY</sequence>
<reference evidence="2" key="2">
    <citation type="submission" date="2017-02" db="EMBL/GenBank/DDBJ databases">
        <title>Sunflower complete genome.</title>
        <authorList>
            <person name="Langlade N."/>
            <person name="Munos S."/>
        </authorList>
    </citation>
    <scope>NUCLEOTIDE SEQUENCE [LARGE SCALE GENOMIC DNA]</scope>
    <source>
        <tissue evidence="2">Leaves</tissue>
    </source>
</reference>
<reference evidence="1 3" key="1">
    <citation type="journal article" date="2017" name="Nature">
        <title>The sunflower genome provides insights into oil metabolism, flowering and Asterid evolution.</title>
        <authorList>
            <person name="Badouin H."/>
            <person name="Gouzy J."/>
            <person name="Grassa C.J."/>
            <person name="Murat F."/>
            <person name="Staton S.E."/>
            <person name="Cottret L."/>
            <person name="Lelandais-Briere C."/>
            <person name="Owens G.L."/>
            <person name="Carrere S."/>
            <person name="Mayjonade B."/>
            <person name="Legrand L."/>
            <person name="Gill N."/>
            <person name="Kane N.C."/>
            <person name="Bowers J.E."/>
            <person name="Hubner S."/>
            <person name="Bellec A."/>
            <person name="Berard A."/>
            <person name="Berges H."/>
            <person name="Blanchet N."/>
            <person name="Boniface M.C."/>
            <person name="Brunel D."/>
            <person name="Catrice O."/>
            <person name="Chaidir N."/>
            <person name="Claudel C."/>
            <person name="Donnadieu C."/>
            <person name="Faraut T."/>
            <person name="Fievet G."/>
            <person name="Helmstetter N."/>
            <person name="King M."/>
            <person name="Knapp S.J."/>
            <person name="Lai Z."/>
            <person name="Le Paslier M.C."/>
            <person name="Lippi Y."/>
            <person name="Lorenzon L."/>
            <person name="Mandel J.R."/>
            <person name="Marage G."/>
            <person name="Marchand G."/>
            <person name="Marquand E."/>
            <person name="Bret-Mestries E."/>
            <person name="Morien E."/>
            <person name="Nambeesan S."/>
            <person name="Nguyen T."/>
            <person name="Pegot-Espagnet P."/>
            <person name="Pouilly N."/>
            <person name="Raftis F."/>
            <person name="Sallet E."/>
            <person name="Schiex T."/>
            <person name="Thomas J."/>
            <person name="Vandecasteele C."/>
            <person name="Vares D."/>
            <person name="Vear F."/>
            <person name="Vautrin S."/>
            <person name="Crespi M."/>
            <person name="Mangin B."/>
            <person name="Burke J.M."/>
            <person name="Salse J."/>
            <person name="Munos S."/>
            <person name="Vincourt P."/>
            <person name="Rieseberg L.H."/>
            <person name="Langlade N.B."/>
        </authorList>
    </citation>
    <scope>NUCLEOTIDE SEQUENCE [LARGE SCALE GENOMIC DNA]</scope>
    <source>
        <strain evidence="3">cv. SF193</strain>
        <tissue evidence="1">Leaves</tissue>
    </source>
</reference>
<dbReference type="AlphaFoldDB" id="A0A251V0K4"/>
<dbReference type="Gramene" id="mRNA:HanXRQr2_Chr04g0178971">
    <property type="protein sequence ID" value="mRNA:HanXRQr2_Chr04g0178971"/>
    <property type="gene ID" value="HanXRQr2_Chr04g0178971"/>
</dbReference>
<name>A0A251V0K4_HELAN</name>
<dbReference type="EMBL" id="CM007893">
    <property type="protein sequence ID" value="OTG29145.1"/>
    <property type="molecule type" value="Genomic_DNA"/>
</dbReference>
<dbReference type="InParanoid" id="A0A251V0K4"/>
<gene>
    <name evidence="2" type="ORF">HannXRQ_Chr04g0119031</name>
    <name evidence="1" type="ORF">HanXRQr2_Chr04g0178971</name>
</gene>
<dbReference type="Proteomes" id="UP000215914">
    <property type="component" value="Chromosome 4"/>
</dbReference>
<evidence type="ECO:0000313" key="2">
    <source>
        <dbReference type="EMBL" id="OTG29145.1"/>
    </source>
</evidence>
<organism evidence="2 3">
    <name type="scientific">Helianthus annuus</name>
    <name type="common">Common sunflower</name>
    <dbReference type="NCBI Taxonomy" id="4232"/>
    <lineage>
        <taxon>Eukaryota</taxon>
        <taxon>Viridiplantae</taxon>
        <taxon>Streptophyta</taxon>
        <taxon>Embryophyta</taxon>
        <taxon>Tracheophyta</taxon>
        <taxon>Spermatophyta</taxon>
        <taxon>Magnoliopsida</taxon>
        <taxon>eudicotyledons</taxon>
        <taxon>Gunneridae</taxon>
        <taxon>Pentapetalae</taxon>
        <taxon>asterids</taxon>
        <taxon>campanulids</taxon>
        <taxon>Asterales</taxon>
        <taxon>Asteraceae</taxon>
        <taxon>Asteroideae</taxon>
        <taxon>Heliantheae alliance</taxon>
        <taxon>Heliantheae</taxon>
        <taxon>Helianthus</taxon>
    </lineage>
</organism>
<evidence type="ECO:0000313" key="3">
    <source>
        <dbReference type="Proteomes" id="UP000215914"/>
    </source>
</evidence>
<dbReference type="EMBL" id="MNCJ02000319">
    <property type="protein sequence ID" value="KAF5811223.1"/>
    <property type="molecule type" value="Genomic_DNA"/>
</dbReference>
<reference evidence="1" key="3">
    <citation type="submission" date="2020-06" db="EMBL/GenBank/DDBJ databases">
        <title>Helianthus annuus Genome sequencing and assembly Release 2.</title>
        <authorList>
            <person name="Gouzy J."/>
            <person name="Langlade N."/>
            <person name="Munos S."/>
        </authorList>
    </citation>
    <scope>NUCLEOTIDE SEQUENCE</scope>
    <source>
        <tissue evidence="1">Leaves</tissue>
    </source>
</reference>
<keyword evidence="3" id="KW-1185">Reference proteome</keyword>
<evidence type="ECO:0000313" key="1">
    <source>
        <dbReference type="EMBL" id="KAF5811223.1"/>
    </source>
</evidence>
<proteinExistence type="predicted"/>
<accession>A0A251V0K4</accession>
<protein>
    <submittedName>
        <fullName evidence="2">Uncharacterized protein</fullName>
    </submittedName>
</protein>